<dbReference type="InterPro" id="IPR006099">
    <property type="entry name" value="MeMalonylCoA_mutase_a/b_cat"/>
</dbReference>
<gene>
    <name evidence="3" type="ORF">PPSIR1_36332</name>
</gene>
<evidence type="ECO:0000259" key="2">
    <source>
        <dbReference type="Pfam" id="PF01642"/>
    </source>
</evidence>
<dbReference type="PANTHER" id="PTHR48101">
    <property type="entry name" value="METHYLMALONYL-COA MUTASE, MITOCHONDRIAL-RELATED"/>
    <property type="match status" value="1"/>
</dbReference>
<evidence type="ECO:0000313" key="4">
    <source>
        <dbReference type="Proteomes" id="UP000005801"/>
    </source>
</evidence>
<dbReference type="AlphaFoldDB" id="A6G1H1"/>
<accession>A6G1H1</accession>
<sequence>MAVQELRHADVRAANAAARHDAQFGAHGFAVVLDDQLQAGRAPDGESTGLLLDPSQDVPALLDGLDVAETTLLIHAGLLARPVLDGIEDYLADAGLDEDEAPQLSGGVLAPPLRGGVIYDPFTPLLRTGSLERSFEAALGEGVDAVLGSPLGLVGVSTEAYHDAGAGDAEELALALASLAELLRRGEPLGLEAADLLPTVVLTLPIAGRPFEAIAKLRAARTLWAKLTTACGLSLERAPLWIHATSSRREWTRVGPWVNLLRGTVGTFAAAVGGADSIATASFDGLCGPEGDAVGGLGRGSELGRRLAVNTQAILRDECGLDRVIDPAGGSWAVEALTDAIARAAWTRFQAIEGEGGLVAGLVSGRVQAHIREQADALGRQIARRRRPITGVSTFPVLDGHPPPEQSADAPPEDFEAPHRTAPVLEPAELPEPLPRLRAAAPYEALRARAATLEPAPRLVAVNWGSLASHQARTDFAANLFAAGGIAVEALPGQTEVAAAGEAFAATGASLAVVCGRDEDYAEHGADLIDALRSAGAAKVWIAGRPPKDDLGAWGLDGLSGDDLDFVHRGCDALSVLDDALTRLESPITPTAGEAS</sequence>
<feature type="domain" description="Methylmalonyl-CoA mutase alpha/beta chain catalytic" evidence="2">
    <location>
        <begin position="4"/>
        <end position="396"/>
    </location>
</feature>
<reference evidence="3 4" key="1">
    <citation type="submission" date="2007-06" db="EMBL/GenBank/DDBJ databases">
        <authorList>
            <person name="Shimkets L."/>
            <person name="Ferriera S."/>
            <person name="Johnson J."/>
            <person name="Kravitz S."/>
            <person name="Beeson K."/>
            <person name="Sutton G."/>
            <person name="Rogers Y.-H."/>
            <person name="Friedman R."/>
            <person name="Frazier M."/>
            <person name="Venter J.C."/>
        </authorList>
    </citation>
    <scope>NUCLEOTIDE SEQUENCE [LARGE SCALE GENOMIC DNA]</scope>
    <source>
        <strain evidence="3 4">SIR-1</strain>
    </source>
</reference>
<dbReference type="eggNOG" id="COG1884">
    <property type="taxonomic scope" value="Bacteria"/>
</dbReference>
<evidence type="ECO:0000313" key="3">
    <source>
        <dbReference type="EMBL" id="EDM80235.1"/>
    </source>
</evidence>
<feature type="region of interest" description="Disordered" evidence="1">
    <location>
        <begin position="393"/>
        <end position="418"/>
    </location>
</feature>
<dbReference type="EMBL" id="ABCS01000012">
    <property type="protein sequence ID" value="EDM80235.1"/>
    <property type="molecule type" value="Genomic_DNA"/>
</dbReference>
<dbReference type="InterPro" id="IPR016176">
    <property type="entry name" value="Cbl-dep_enz_cat"/>
</dbReference>
<dbReference type="Proteomes" id="UP000005801">
    <property type="component" value="Unassembled WGS sequence"/>
</dbReference>
<name>A6G1H1_9BACT</name>
<proteinExistence type="predicted"/>
<protein>
    <submittedName>
        <fullName evidence="3">Methylmalonyl-CoA mutase, beta subunit</fullName>
    </submittedName>
</protein>
<dbReference type="Gene3D" id="3.20.20.240">
    <property type="entry name" value="Methylmalonyl-CoA mutase"/>
    <property type="match status" value="1"/>
</dbReference>
<comment type="caution">
    <text evidence="3">The sequence shown here is derived from an EMBL/GenBank/DDBJ whole genome shotgun (WGS) entry which is preliminary data.</text>
</comment>
<dbReference type="PANTHER" id="PTHR48101:SF4">
    <property type="entry name" value="METHYLMALONYL-COA MUTASE, MITOCHONDRIAL"/>
    <property type="match status" value="1"/>
</dbReference>
<dbReference type="GO" id="GO:0031419">
    <property type="term" value="F:cobalamin binding"/>
    <property type="evidence" value="ECO:0007669"/>
    <property type="project" value="InterPro"/>
</dbReference>
<dbReference type="GO" id="GO:0004494">
    <property type="term" value="F:methylmalonyl-CoA mutase activity"/>
    <property type="evidence" value="ECO:0007669"/>
    <property type="project" value="TreeGrafter"/>
</dbReference>
<dbReference type="GO" id="GO:0005737">
    <property type="term" value="C:cytoplasm"/>
    <property type="evidence" value="ECO:0007669"/>
    <property type="project" value="TreeGrafter"/>
</dbReference>
<organism evidence="3 4">
    <name type="scientific">Plesiocystis pacifica SIR-1</name>
    <dbReference type="NCBI Taxonomy" id="391625"/>
    <lineage>
        <taxon>Bacteria</taxon>
        <taxon>Pseudomonadati</taxon>
        <taxon>Myxococcota</taxon>
        <taxon>Polyangia</taxon>
        <taxon>Nannocystales</taxon>
        <taxon>Nannocystaceae</taxon>
        <taxon>Plesiocystis</taxon>
    </lineage>
</organism>
<dbReference type="STRING" id="391625.PPSIR1_36332"/>
<dbReference type="SUPFAM" id="SSF51703">
    <property type="entry name" value="Cobalamin (vitamin B12)-dependent enzymes"/>
    <property type="match status" value="1"/>
</dbReference>
<keyword evidence="4" id="KW-1185">Reference proteome</keyword>
<dbReference type="Gene3D" id="3.40.50.280">
    <property type="entry name" value="Cobalamin-binding domain"/>
    <property type="match status" value="1"/>
</dbReference>
<dbReference type="Pfam" id="PF01642">
    <property type="entry name" value="MM_CoA_mutase"/>
    <property type="match status" value="1"/>
</dbReference>
<evidence type="ECO:0000256" key="1">
    <source>
        <dbReference type="SAM" id="MobiDB-lite"/>
    </source>
</evidence>
<dbReference type="GO" id="GO:0019678">
    <property type="term" value="P:propionate metabolic process, methylmalonyl pathway"/>
    <property type="evidence" value="ECO:0007669"/>
    <property type="project" value="TreeGrafter"/>
</dbReference>